<protein>
    <recommendedName>
        <fullName evidence="5">Secreted protein</fullName>
    </recommendedName>
</protein>
<gene>
    <name evidence="3" type="ORF">JG687_00013962</name>
</gene>
<dbReference type="AlphaFoldDB" id="A0A8T1U2V7"/>
<sequence length="75" mass="8623">MPRLLKMSLWFSTWVIYCTGKRIKNETEGTPAVRTASSSGGRWEGKHAAAFPQSRTFRREKRLRSAMEMDSCSPR</sequence>
<dbReference type="Proteomes" id="UP000688947">
    <property type="component" value="Unassembled WGS sequence"/>
</dbReference>
<evidence type="ECO:0000256" key="1">
    <source>
        <dbReference type="SAM" id="MobiDB-lite"/>
    </source>
</evidence>
<evidence type="ECO:0008006" key="5">
    <source>
        <dbReference type="Google" id="ProtNLM"/>
    </source>
</evidence>
<organism evidence="3 4">
    <name type="scientific">Phytophthora cactorum</name>
    <dbReference type="NCBI Taxonomy" id="29920"/>
    <lineage>
        <taxon>Eukaryota</taxon>
        <taxon>Sar</taxon>
        <taxon>Stramenopiles</taxon>
        <taxon>Oomycota</taxon>
        <taxon>Peronosporomycetes</taxon>
        <taxon>Peronosporales</taxon>
        <taxon>Peronosporaceae</taxon>
        <taxon>Phytophthora</taxon>
    </lineage>
</organism>
<evidence type="ECO:0000313" key="3">
    <source>
        <dbReference type="EMBL" id="KAG6950903.1"/>
    </source>
</evidence>
<keyword evidence="2" id="KW-0732">Signal</keyword>
<evidence type="ECO:0000313" key="4">
    <source>
        <dbReference type="Proteomes" id="UP000688947"/>
    </source>
</evidence>
<evidence type="ECO:0000256" key="2">
    <source>
        <dbReference type="SAM" id="SignalP"/>
    </source>
</evidence>
<comment type="caution">
    <text evidence="3">The sequence shown here is derived from an EMBL/GenBank/DDBJ whole genome shotgun (WGS) entry which is preliminary data.</text>
</comment>
<accession>A0A8T1U2V7</accession>
<feature type="signal peptide" evidence="2">
    <location>
        <begin position="1"/>
        <end position="20"/>
    </location>
</feature>
<proteinExistence type="predicted"/>
<dbReference type="EMBL" id="JAENGZ010001075">
    <property type="protein sequence ID" value="KAG6950903.1"/>
    <property type="molecule type" value="Genomic_DNA"/>
</dbReference>
<feature type="region of interest" description="Disordered" evidence="1">
    <location>
        <begin position="29"/>
        <end position="51"/>
    </location>
</feature>
<name>A0A8T1U2V7_9STRA</name>
<reference evidence="3" key="1">
    <citation type="submission" date="2021-01" db="EMBL/GenBank/DDBJ databases">
        <title>Phytophthora aleatoria, a newly-described species from Pinus radiata is distinct from Phytophthora cactorum isolates based on comparative genomics.</title>
        <authorList>
            <person name="Mcdougal R."/>
            <person name="Panda P."/>
            <person name="Williams N."/>
            <person name="Studholme D.J."/>
        </authorList>
    </citation>
    <scope>NUCLEOTIDE SEQUENCE</scope>
    <source>
        <strain evidence="3">NZFS 3830</strain>
    </source>
</reference>
<feature type="chain" id="PRO_5035783679" description="Secreted protein" evidence="2">
    <location>
        <begin position="21"/>
        <end position="75"/>
    </location>
</feature>